<comment type="caution">
    <text evidence="1">The sequence shown here is derived from an EMBL/GenBank/DDBJ whole genome shotgun (WGS) entry which is preliminary data.</text>
</comment>
<dbReference type="RefSeq" id="WP_146621768.1">
    <property type="nucleotide sequence ID" value="NZ_BJCC01000009.1"/>
</dbReference>
<keyword evidence="2" id="KW-1185">Reference proteome</keyword>
<evidence type="ECO:0000313" key="1">
    <source>
        <dbReference type="EMBL" id="GCF93312.1"/>
    </source>
</evidence>
<evidence type="ECO:0000313" key="2">
    <source>
        <dbReference type="Proteomes" id="UP000290567"/>
    </source>
</evidence>
<dbReference type="Pfam" id="PF11148">
    <property type="entry name" value="DUF2922"/>
    <property type="match status" value="1"/>
</dbReference>
<gene>
    <name evidence="1" type="ORF">NRIC_12030</name>
</gene>
<dbReference type="InterPro" id="IPR021321">
    <property type="entry name" value="DUF2922"/>
</dbReference>
<protein>
    <recommendedName>
        <fullName evidence="3">DUF2922 domain-containing protein</fullName>
    </recommendedName>
</protein>
<dbReference type="AlphaFoldDB" id="A0A4P5PCV0"/>
<reference evidence="2" key="1">
    <citation type="submission" date="2019-02" db="EMBL/GenBank/DDBJ databases">
        <title>Draft genome sequence of Enterococcus sp. Gos25-1.</title>
        <authorList>
            <person name="Tanaka N."/>
            <person name="Shiwa Y."/>
            <person name="Fujita N."/>
        </authorList>
    </citation>
    <scope>NUCLEOTIDE SEQUENCE [LARGE SCALE GENOMIC DNA]</scope>
    <source>
        <strain evidence="2">Gos25-1</strain>
    </source>
</reference>
<dbReference type="EMBL" id="BJCC01000009">
    <property type="protein sequence ID" value="GCF93312.1"/>
    <property type="molecule type" value="Genomic_DNA"/>
</dbReference>
<dbReference type="OrthoDB" id="2323347at2"/>
<proteinExistence type="predicted"/>
<name>A0A4P5PCV0_9ENTE</name>
<evidence type="ECO:0008006" key="3">
    <source>
        <dbReference type="Google" id="ProtNLM"/>
    </source>
</evidence>
<accession>A0A4P5PCV0</accession>
<organism evidence="1 2">
    <name type="scientific">Enterococcus florum</name>
    <dbReference type="NCBI Taxonomy" id="2480627"/>
    <lineage>
        <taxon>Bacteria</taxon>
        <taxon>Bacillati</taxon>
        <taxon>Bacillota</taxon>
        <taxon>Bacilli</taxon>
        <taxon>Lactobacillales</taxon>
        <taxon>Enterococcaceae</taxon>
        <taxon>Enterococcus</taxon>
    </lineage>
</organism>
<sequence length="70" mass="8100">MLKLSVAFETSEGKVHRWNYKEPNQELTSEEIKTEMDKLCGLGIFEKNGVRLYERASSAKYVETIETPVF</sequence>
<dbReference type="Proteomes" id="UP000290567">
    <property type="component" value="Unassembled WGS sequence"/>
</dbReference>